<dbReference type="InterPro" id="IPR038491">
    <property type="entry name" value="Velvet_dom_sf"/>
</dbReference>
<evidence type="ECO:0000313" key="7">
    <source>
        <dbReference type="EMBL" id="CDH56376.1"/>
    </source>
</evidence>
<feature type="compositionally biased region" description="Low complexity" evidence="5">
    <location>
        <begin position="421"/>
        <end position="430"/>
    </location>
</feature>
<dbReference type="STRING" id="1263082.A0A068S536"/>
<keyword evidence="4" id="KW-0539">Nucleus</keyword>
<feature type="compositionally biased region" description="Polar residues" evidence="5">
    <location>
        <begin position="341"/>
        <end position="357"/>
    </location>
</feature>
<evidence type="ECO:0000256" key="1">
    <source>
        <dbReference type="ARBA" id="ARBA00004123"/>
    </source>
</evidence>
<accession>A0A068S536</accession>
<dbReference type="PANTHER" id="PTHR33572:SF18">
    <property type="entry name" value="SPORE DEVELOPMENT REGULATOR VOSA"/>
    <property type="match status" value="1"/>
</dbReference>
<evidence type="ECO:0000313" key="8">
    <source>
        <dbReference type="Proteomes" id="UP000027586"/>
    </source>
</evidence>
<reference evidence="7" key="1">
    <citation type="submission" date="2013-08" db="EMBL/GenBank/DDBJ databases">
        <title>Gene expansion shapes genome architecture in the human pathogen Lichtheimia corymbifera: an evolutionary genomics analysis in the ancient terrestrial Mucorales (Mucoromycotina).</title>
        <authorList>
            <person name="Schwartze V.U."/>
            <person name="Winter S."/>
            <person name="Shelest E."/>
            <person name="Marcet-Houben M."/>
            <person name="Horn F."/>
            <person name="Wehner S."/>
            <person name="Hoffmann K."/>
            <person name="Riege K."/>
            <person name="Sammeth M."/>
            <person name="Nowrousian M."/>
            <person name="Valiante V."/>
            <person name="Linde J."/>
            <person name="Jacobsen I.D."/>
            <person name="Marz M."/>
            <person name="Brakhage A.A."/>
            <person name="Gabaldon T."/>
            <person name="Bocker S."/>
            <person name="Voigt K."/>
        </authorList>
    </citation>
    <scope>NUCLEOTIDE SEQUENCE [LARGE SCALE GENOMIC DNA]</scope>
    <source>
        <strain evidence="7">FSU 9682</strain>
    </source>
</reference>
<dbReference type="InterPro" id="IPR021740">
    <property type="entry name" value="Velvet"/>
</dbReference>
<gene>
    <name evidence="7" type="ORF">LCOR_07432.1</name>
</gene>
<evidence type="ECO:0000256" key="2">
    <source>
        <dbReference type="ARBA" id="ARBA00023015"/>
    </source>
</evidence>
<dbReference type="EMBL" id="CBTN010000037">
    <property type="protein sequence ID" value="CDH56376.1"/>
    <property type="molecule type" value="Genomic_DNA"/>
</dbReference>
<name>A0A068S536_9FUNG</name>
<proteinExistence type="predicted"/>
<feature type="compositionally biased region" description="Basic and acidic residues" evidence="5">
    <location>
        <begin position="445"/>
        <end position="454"/>
    </location>
</feature>
<keyword evidence="3" id="KW-0804">Transcription</keyword>
<dbReference type="GO" id="GO:0005634">
    <property type="term" value="C:nucleus"/>
    <property type="evidence" value="ECO:0007669"/>
    <property type="project" value="UniProtKB-SubCell"/>
</dbReference>
<protein>
    <recommendedName>
        <fullName evidence="6">Velvet domain-containing protein</fullName>
    </recommendedName>
</protein>
<feature type="region of interest" description="Disordered" evidence="5">
    <location>
        <begin position="197"/>
        <end position="513"/>
    </location>
</feature>
<evidence type="ECO:0000256" key="4">
    <source>
        <dbReference type="ARBA" id="ARBA00023242"/>
    </source>
</evidence>
<organism evidence="7 8">
    <name type="scientific">Lichtheimia corymbifera JMRC:FSU:9682</name>
    <dbReference type="NCBI Taxonomy" id="1263082"/>
    <lineage>
        <taxon>Eukaryota</taxon>
        <taxon>Fungi</taxon>
        <taxon>Fungi incertae sedis</taxon>
        <taxon>Mucoromycota</taxon>
        <taxon>Mucoromycotina</taxon>
        <taxon>Mucoromycetes</taxon>
        <taxon>Mucorales</taxon>
        <taxon>Lichtheimiaceae</taxon>
        <taxon>Lichtheimia</taxon>
    </lineage>
</organism>
<evidence type="ECO:0000256" key="5">
    <source>
        <dbReference type="SAM" id="MobiDB-lite"/>
    </source>
</evidence>
<comment type="subcellular location">
    <subcellularLocation>
        <location evidence="1">Nucleus</location>
    </subcellularLocation>
</comment>
<feature type="compositionally biased region" description="Low complexity" evidence="5">
    <location>
        <begin position="313"/>
        <end position="323"/>
    </location>
</feature>
<dbReference type="PROSITE" id="PS51821">
    <property type="entry name" value="VELVET"/>
    <property type="match status" value="1"/>
</dbReference>
<feature type="compositionally biased region" description="Basic and acidic residues" evidence="5">
    <location>
        <begin position="504"/>
        <end position="513"/>
    </location>
</feature>
<dbReference type="Pfam" id="PF11754">
    <property type="entry name" value="Velvet"/>
    <property type="match status" value="2"/>
</dbReference>
<dbReference type="OrthoDB" id="5599552at2759"/>
<feature type="compositionally biased region" description="Polar residues" evidence="5">
    <location>
        <begin position="209"/>
        <end position="231"/>
    </location>
</feature>
<feature type="compositionally biased region" description="Polar residues" evidence="5">
    <location>
        <begin position="289"/>
        <end position="306"/>
    </location>
</feature>
<dbReference type="PANTHER" id="PTHR33572">
    <property type="entry name" value="SPORE DEVELOPMENT REGULATOR VOSA"/>
    <property type="match status" value="1"/>
</dbReference>
<feature type="domain" description="Velvet" evidence="6">
    <location>
        <begin position="18"/>
        <end position="196"/>
    </location>
</feature>
<keyword evidence="2" id="KW-0805">Transcription regulation</keyword>
<comment type="caution">
    <text evidence="7">The sequence shown here is derived from an EMBL/GenBank/DDBJ whole genome shotgun (WGS) entry which is preliminary data.</text>
</comment>
<dbReference type="Gene3D" id="2.60.40.3960">
    <property type="entry name" value="Velvet domain"/>
    <property type="match status" value="1"/>
</dbReference>
<sequence>MSSVSSRGDDVARQTHSHSHWNFELIIREQPVHSRMCGVGERVDRRPIDPPPIVQLKIVGHDTTNMMDSLQAVSPYIFLAAVLVPADHTEADEGPLQIDFHRRLIIGRTVSSLYLLRDLDNTEGAFFVFSDMSVRADGRYRLRMCLFEMQESAVRYRQSVLTDPFIVYSAKRFPGMHLSCPLACHFAEQGLKIRIRKESRKRSMLTLPRSGNQSTDEGGGNASRSNTSSQKRSPHTSGVLEDTPEDASSSSAAASTPPPYHYVNRRNTEDQGIKATGNLPHQAFDSPSGGATSQQPSTRGSSSQHHGSAFMDTTTTNQQSTTQVMDTTTAQPCWTLPPLSSFENNQHASGSSPLSQHLSERHHAPSYYNSTQEHHQQRFNPSIHQHHHQHALSPPSSPSSTQDGALLINPSLHPPIHYRARSSSSGTGPSTAPPPQQQHTAGPRIEWRSERPELILHTSIPRRSSHPADRQQQPTVLPSLREQLERIGMMPPSSSSSSSSSSRHHGDDERWKS</sequence>
<dbReference type="Proteomes" id="UP000027586">
    <property type="component" value="Unassembled WGS sequence"/>
</dbReference>
<dbReference type="InterPro" id="IPR037525">
    <property type="entry name" value="Velvet_dom"/>
</dbReference>
<evidence type="ECO:0000256" key="3">
    <source>
        <dbReference type="ARBA" id="ARBA00023163"/>
    </source>
</evidence>
<evidence type="ECO:0000259" key="6">
    <source>
        <dbReference type="PROSITE" id="PS51821"/>
    </source>
</evidence>
<dbReference type="AlphaFoldDB" id="A0A068S536"/>
<keyword evidence="8" id="KW-1185">Reference proteome</keyword>
<dbReference type="VEuPathDB" id="FungiDB:LCOR_07432.1"/>